<sequence length="41" mass="4732">MGEELVTYDRSLVRDEITRIALLLDNVIIPHTQDHPDGEWA</sequence>
<organism evidence="1 2">
    <name type="scientific">Paractinoplanes abujensis</name>
    <dbReference type="NCBI Taxonomy" id="882441"/>
    <lineage>
        <taxon>Bacteria</taxon>
        <taxon>Bacillati</taxon>
        <taxon>Actinomycetota</taxon>
        <taxon>Actinomycetes</taxon>
        <taxon>Micromonosporales</taxon>
        <taxon>Micromonosporaceae</taxon>
        <taxon>Paractinoplanes</taxon>
    </lineage>
</organism>
<name>A0A7W7G1C5_9ACTN</name>
<gene>
    <name evidence="1" type="ORF">BKA14_002690</name>
</gene>
<evidence type="ECO:0000313" key="1">
    <source>
        <dbReference type="EMBL" id="MBB4692542.1"/>
    </source>
</evidence>
<protein>
    <submittedName>
        <fullName evidence="1">Uncharacterized protein</fullName>
    </submittedName>
</protein>
<evidence type="ECO:0000313" key="2">
    <source>
        <dbReference type="Proteomes" id="UP000542742"/>
    </source>
</evidence>
<keyword evidence="2" id="KW-1185">Reference proteome</keyword>
<proteinExistence type="predicted"/>
<dbReference type="AlphaFoldDB" id="A0A7W7G1C5"/>
<accession>A0A7W7G1C5</accession>
<dbReference type="RefSeq" id="WP_260416507.1">
    <property type="nucleotide sequence ID" value="NZ_BOMC01000064.1"/>
</dbReference>
<dbReference type="EMBL" id="JACHMF010000001">
    <property type="protein sequence ID" value="MBB4692542.1"/>
    <property type="molecule type" value="Genomic_DNA"/>
</dbReference>
<dbReference type="Proteomes" id="UP000542742">
    <property type="component" value="Unassembled WGS sequence"/>
</dbReference>
<comment type="caution">
    <text evidence="1">The sequence shown here is derived from an EMBL/GenBank/DDBJ whole genome shotgun (WGS) entry which is preliminary data.</text>
</comment>
<reference evidence="1 2" key="1">
    <citation type="submission" date="2020-08" db="EMBL/GenBank/DDBJ databases">
        <title>Sequencing the genomes of 1000 actinobacteria strains.</title>
        <authorList>
            <person name="Klenk H.-P."/>
        </authorList>
    </citation>
    <scope>NUCLEOTIDE SEQUENCE [LARGE SCALE GENOMIC DNA]</scope>
    <source>
        <strain evidence="1 2">DSM 45518</strain>
    </source>
</reference>